<dbReference type="InterPro" id="IPR043917">
    <property type="entry name" value="DUF5753"/>
</dbReference>
<evidence type="ECO:0000259" key="2">
    <source>
        <dbReference type="PROSITE" id="PS50943"/>
    </source>
</evidence>
<dbReference type="InterPro" id="IPR001387">
    <property type="entry name" value="Cro/C1-type_HTH"/>
</dbReference>
<name>A0A1M6QFU6_9ACTN</name>
<accession>A0A1M6QFU6</accession>
<sequence length="299" mass="33251">MTDLRVIPTAPDDSADGAADTGKRPAPLLRYYGSELRRFREAAGLTQEELGKRINCSKSKVSMVETGRSSPLEATKKDRLNSPFTRQCEEALNTGGALTRILPLLVDVEKAYPDWFRPFPGLESEATEIYSFEPQAVPGLLQTEDYARELLRSYYPPISDAELESQVQARMHRQEALKRKMPPLSWFLLDEAVLRRPVGGAELFAAQLDHLLITGGNRWVQLQIIPFTRGPHALMNGSMVILQLPKDRVLYVEGQGSAHITATEPDVYKATLTFHAACAQALSTEESLQLIAEIRGTLC</sequence>
<feature type="domain" description="HTH cro/C1-type" evidence="2">
    <location>
        <begin position="36"/>
        <end position="71"/>
    </location>
</feature>
<keyword evidence="4" id="KW-1185">Reference proteome</keyword>
<protein>
    <submittedName>
        <fullName evidence="3">Helix-turn-helix domain-containing protein</fullName>
    </submittedName>
</protein>
<evidence type="ECO:0000313" key="3">
    <source>
        <dbReference type="EMBL" id="SHK19122.1"/>
    </source>
</evidence>
<reference evidence="3 4" key="1">
    <citation type="submission" date="2016-11" db="EMBL/GenBank/DDBJ databases">
        <authorList>
            <person name="Jaros S."/>
            <person name="Januszkiewicz K."/>
            <person name="Wedrychowicz H."/>
        </authorList>
    </citation>
    <scope>NUCLEOTIDE SEQUENCE [LARGE SCALE GENOMIC DNA]</scope>
    <source>
        <strain evidence="3 4">CGMCC 4.5723</strain>
    </source>
</reference>
<organism evidence="3 4">
    <name type="scientific">Nocardiopsis flavescens</name>
    <dbReference type="NCBI Taxonomy" id="758803"/>
    <lineage>
        <taxon>Bacteria</taxon>
        <taxon>Bacillati</taxon>
        <taxon>Actinomycetota</taxon>
        <taxon>Actinomycetes</taxon>
        <taxon>Streptosporangiales</taxon>
        <taxon>Nocardiopsidaceae</taxon>
        <taxon>Nocardiopsis</taxon>
    </lineage>
</organism>
<dbReference type="Pfam" id="PF19054">
    <property type="entry name" value="DUF5753"/>
    <property type="match status" value="1"/>
</dbReference>
<dbReference type="InterPro" id="IPR010982">
    <property type="entry name" value="Lambda_DNA-bd_dom_sf"/>
</dbReference>
<proteinExistence type="predicted"/>
<feature type="region of interest" description="Disordered" evidence="1">
    <location>
        <begin position="1"/>
        <end position="24"/>
    </location>
</feature>
<dbReference type="AlphaFoldDB" id="A0A1M6QFU6"/>
<dbReference type="PROSITE" id="PS50943">
    <property type="entry name" value="HTH_CROC1"/>
    <property type="match status" value="1"/>
</dbReference>
<dbReference type="GO" id="GO:0003677">
    <property type="term" value="F:DNA binding"/>
    <property type="evidence" value="ECO:0007669"/>
    <property type="project" value="InterPro"/>
</dbReference>
<dbReference type="Proteomes" id="UP000184452">
    <property type="component" value="Unassembled WGS sequence"/>
</dbReference>
<dbReference type="SMART" id="SM00530">
    <property type="entry name" value="HTH_XRE"/>
    <property type="match status" value="1"/>
</dbReference>
<dbReference type="RefSeq" id="WP_178378612.1">
    <property type="nucleotide sequence ID" value="NZ_FQZK01000015.1"/>
</dbReference>
<evidence type="ECO:0000313" key="4">
    <source>
        <dbReference type="Proteomes" id="UP000184452"/>
    </source>
</evidence>
<dbReference type="CDD" id="cd00093">
    <property type="entry name" value="HTH_XRE"/>
    <property type="match status" value="1"/>
</dbReference>
<evidence type="ECO:0000256" key="1">
    <source>
        <dbReference type="SAM" id="MobiDB-lite"/>
    </source>
</evidence>
<dbReference type="EMBL" id="FQZK01000015">
    <property type="protein sequence ID" value="SHK19122.1"/>
    <property type="molecule type" value="Genomic_DNA"/>
</dbReference>
<dbReference type="Pfam" id="PF13560">
    <property type="entry name" value="HTH_31"/>
    <property type="match status" value="1"/>
</dbReference>
<dbReference type="STRING" id="758803.SAMN05421803_11544"/>
<dbReference type="SUPFAM" id="SSF47413">
    <property type="entry name" value="lambda repressor-like DNA-binding domains"/>
    <property type="match status" value="1"/>
</dbReference>
<gene>
    <name evidence="3" type="ORF">SAMN05421803_11544</name>
</gene>
<dbReference type="Gene3D" id="1.10.260.40">
    <property type="entry name" value="lambda repressor-like DNA-binding domains"/>
    <property type="match status" value="1"/>
</dbReference>